<dbReference type="Proteomes" id="UP001346149">
    <property type="component" value="Unassembled WGS sequence"/>
</dbReference>
<evidence type="ECO:0000256" key="4">
    <source>
        <dbReference type="ARBA" id="ARBA00022968"/>
    </source>
</evidence>
<dbReference type="AlphaFoldDB" id="A0AAN7M8E9"/>
<keyword evidence="6" id="KW-0812">Transmembrane</keyword>
<sequence>MSAEKGVRLLSPSAKLLVFAMPLVLVSFVVLVAGPGSSGGLLLSDYSLMRWNFGFYKKHHLHSRSDQAAGGAVARLAAAGPRMAVLEGHNKQIEEEPSAHTFVPKMMEVTATEPAASAPASLEVSHGHELNNFTVKDGVDDPPTASKPVILPEKALPRREYTKLDRLEASLKGARSTIREGMDNGSTGDPDYIPVGPMYRNANAFHRSYLEMEKQFKVFVYEEGEPPVFHNGPCKSIYSMEGNFIHMMETNARFRTRDPERAHAFFLPFSVVMMVQFVYVRDSHDFGPIKQTVIDYLNVVSTKYTFWNRSLGSDHFMLACHDWGPEASKAVPRLYKNSIRALCNANTSEGFNPSKDVSFPEINLQTGGLRGLVGGPSPSRRPILAFFAGGLHGPIRPVLLQHWENKKDPEMRIHRYLPRKVSYLDVMKKSKFCICPSGYEVASPRVVEAIYTGCVPVLISEHYVPPFSDVLNWKSFSVEVPVKEIPNLKGILAGISPRQYIRMQRRVVQVRRHFEVNSPPKRYDVFHMILHSIWLRRLNVRVHDERL</sequence>
<dbReference type="Pfam" id="PF03016">
    <property type="entry name" value="Exostosin_GT47"/>
    <property type="match status" value="1"/>
</dbReference>
<keyword evidence="6" id="KW-1133">Transmembrane helix</keyword>
<evidence type="ECO:0000256" key="1">
    <source>
        <dbReference type="ARBA" id="ARBA00004323"/>
    </source>
</evidence>
<accession>A0AAN7M8E9</accession>
<keyword evidence="3" id="KW-0808">Transferase</keyword>
<organism evidence="8 9">
    <name type="scientific">Trapa natans</name>
    <name type="common">Water chestnut</name>
    <dbReference type="NCBI Taxonomy" id="22666"/>
    <lineage>
        <taxon>Eukaryota</taxon>
        <taxon>Viridiplantae</taxon>
        <taxon>Streptophyta</taxon>
        <taxon>Embryophyta</taxon>
        <taxon>Tracheophyta</taxon>
        <taxon>Spermatophyta</taxon>
        <taxon>Magnoliopsida</taxon>
        <taxon>eudicotyledons</taxon>
        <taxon>Gunneridae</taxon>
        <taxon>Pentapetalae</taxon>
        <taxon>rosids</taxon>
        <taxon>malvids</taxon>
        <taxon>Myrtales</taxon>
        <taxon>Lythraceae</taxon>
        <taxon>Trapa</taxon>
    </lineage>
</organism>
<keyword evidence="9" id="KW-1185">Reference proteome</keyword>
<proteinExistence type="inferred from homology"/>
<reference evidence="8 9" key="1">
    <citation type="journal article" date="2023" name="Hortic Res">
        <title>Pangenome of water caltrop reveals structural variations and asymmetric subgenome divergence after allopolyploidization.</title>
        <authorList>
            <person name="Zhang X."/>
            <person name="Chen Y."/>
            <person name="Wang L."/>
            <person name="Yuan Y."/>
            <person name="Fang M."/>
            <person name="Shi L."/>
            <person name="Lu R."/>
            <person name="Comes H.P."/>
            <person name="Ma Y."/>
            <person name="Chen Y."/>
            <person name="Huang G."/>
            <person name="Zhou Y."/>
            <person name="Zheng Z."/>
            <person name="Qiu Y."/>
        </authorList>
    </citation>
    <scope>NUCLEOTIDE SEQUENCE [LARGE SCALE GENOMIC DNA]</scope>
    <source>
        <strain evidence="8">F231</strain>
    </source>
</reference>
<dbReference type="GO" id="GO:0000139">
    <property type="term" value="C:Golgi membrane"/>
    <property type="evidence" value="ECO:0007669"/>
    <property type="project" value="UniProtKB-SubCell"/>
</dbReference>
<keyword evidence="5" id="KW-0333">Golgi apparatus</keyword>
<feature type="transmembrane region" description="Helical" evidence="6">
    <location>
        <begin position="262"/>
        <end position="280"/>
    </location>
</feature>
<dbReference type="InterPro" id="IPR040911">
    <property type="entry name" value="Exostosin_GT47"/>
</dbReference>
<feature type="domain" description="Exostosin GT47" evidence="7">
    <location>
        <begin position="213"/>
        <end position="493"/>
    </location>
</feature>
<keyword evidence="6" id="KW-0472">Membrane</keyword>
<evidence type="ECO:0000256" key="2">
    <source>
        <dbReference type="ARBA" id="ARBA00010271"/>
    </source>
</evidence>
<feature type="transmembrane region" description="Helical" evidence="6">
    <location>
        <begin position="16"/>
        <end position="43"/>
    </location>
</feature>
<name>A0AAN7M8E9_TRANT</name>
<dbReference type="PANTHER" id="PTHR11062:SF207">
    <property type="entry name" value="OS07G0188700 PROTEIN"/>
    <property type="match status" value="1"/>
</dbReference>
<evidence type="ECO:0000259" key="7">
    <source>
        <dbReference type="Pfam" id="PF03016"/>
    </source>
</evidence>
<gene>
    <name evidence="8" type="ORF">SAY86_025461</name>
</gene>
<evidence type="ECO:0000256" key="5">
    <source>
        <dbReference type="ARBA" id="ARBA00023034"/>
    </source>
</evidence>
<comment type="similarity">
    <text evidence="2">Belongs to the glycosyltransferase 47 family.</text>
</comment>
<dbReference type="EMBL" id="JAXQNO010000004">
    <property type="protein sequence ID" value="KAK4800096.1"/>
    <property type="molecule type" value="Genomic_DNA"/>
</dbReference>
<comment type="caution">
    <text evidence="8">The sequence shown here is derived from an EMBL/GenBank/DDBJ whole genome shotgun (WGS) entry which is preliminary data.</text>
</comment>
<evidence type="ECO:0000313" key="9">
    <source>
        <dbReference type="Proteomes" id="UP001346149"/>
    </source>
</evidence>
<dbReference type="InterPro" id="IPR004263">
    <property type="entry name" value="Exostosin"/>
</dbReference>
<dbReference type="GO" id="GO:0016757">
    <property type="term" value="F:glycosyltransferase activity"/>
    <property type="evidence" value="ECO:0007669"/>
    <property type="project" value="UniProtKB-KW"/>
</dbReference>
<protein>
    <recommendedName>
        <fullName evidence="7">Exostosin GT47 domain-containing protein</fullName>
    </recommendedName>
</protein>
<evidence type="ECO:0000313" key="8">
    <source>
        <dbReference type="EMBL" id="KAK4800096.1"/>
    </source>
</evidence>
<dbReference type="PANTHER" id="PTHR11062">
    <property type="entry name" value="EXOSTOSIN HEPARAN SULFATE GLYCOSYLTRANSFERASE -RELATED"/>
    <property type="match status" value="1"/>
</dbReference>
<evidence type="ECO:0000256" key="6">
    <source>
        <dbReference type="SAM" id="Phobius"/>
    </source>
</evidence>
<keyword evidence="4" id="KW-0735">Signal-anchor</keyword>
<evidence type="ECO:0000256" key="3">
    <source>
        <dbReference type="ARBA" id="ARBA00022676"/>
    </source>
</evidence>
<keyword evidence="3" id="KW-0328">Glycosyltransferase</keyword>
<comment type="subcellular location">
    <subcellularLocation>
        <location evidence="1">Golgi apparatus membrane</location>
        <topology evidence="1">Single-pass type II membrane protein</topology>
    </subcellularLocation>
</comment>